<dbReference type="EMBL" id="CP039345">
    <property type="protein sequence ID" value="QCD79482.1"/>
    <property type="molecule type" value="Genomic_DNA"/>
</dbReference>
<keyword evidence="3" id="KW-1185">Reference proteome</keyword>
<gene>
    <name evidence="2" type="ORF">DEO72_LG1g3124</name>
</gene>
<evidence type="ECO:0000313" key="2">
    <source>
        <dbReference type="EMBL" id="QCD79482.1"/>
    </source>
</evidence>
<feature type="region of interest" description="Disordered" evidence="1">
    <location>
        <begin position="1"/>
        <end position="55"/>
    </location>
</feature>
<organism evidence="2 3">
    <name type="scientific">Vigna unguiculata</name>
    <name type="common">Cowpea</name>
    <dbReference type="NCBI Taxonomy" id="3917"/>
    <lineage>
        <taxon>Eukaryota</taxon>
        <taxon>Viridiplantae</taxon>
        <taxon>Streptophyta</taxon>
        <taxon>Embryophyta</taxon>
        <taxon>Tracheophyta</taxon>
        <taxon>Spermatophyta</taxon>
        <taxon>Magnoliopsida</taxon>
        <taxon>eudicotyledons</taxon>
        <taxon>Gunneridae</taxon>
        <taxon>Pentapetalae</taxon>
        <taxon>rosids</taxon>
        <taxon>fabids</taxon>
        <taxon>Fabales</taxon>
        <taxon>Fabaceae</taxon>
        <taxon>Papilionoideae</taxon>
        <taxon>50 kb inversion clade</taxon>
        <taxon>NPAAA clade</taxon>
        <taxon>indigoferoid/millettioid clade</taxon>
        <taxon>Phaseoleae</taxon>
        <taxon>Vigna</taxon>
    </lineage>
</organism>
<evidence type="ECO:0000256" key="1">
    <source>
        <dbReference type="SAM" id="MobiDB-lite"/>
    </source>
</evidence>
<dbReference type="Proteomes" id="UP000501690">
    <property type="component" value="Linkage Group LG1"/>
</dbReference>
<reference evidence="2 3" key="1">
    <citation type="submission" date="2019-04" db="EMBL/GenBank/DDBJ databases">
        <title>An improved genome assembly and genetic linkage map for asparagus bean, Vigna unguiculata ssp. sesquipedialis.</title>
        <authorList>
            <person name="Xia Q."/>
            <person name="Zhang R."/>
            <person name="Dong Y."/>
        </authorList>
    </citation>
    <scope>NUCLEOTIDE SEQUENCE [LARGE SCALE GENOMIC DNA]</scope>
    <source>
        <tissue evidence="2">Leaf</tissue>
    </source>
</reference>
<dbReference type="AlphaFoldDB" id="A0A4D6KPK0"/>
<accession>A0A4D6KPK0</accession>
<sequence length="55" mass="6166">MESDDPNVSRWPDNTNRTARHNDAHQLGKPNNLNMSGWPDDLDVTGKLDHLLGAQ</sequence>
<name>A0A4D6KPK0_VIGUN</name>
<evidence type="ECO:0000313" key="3">
    <source>
        <dbReference type="Proteomes" id="UP000501690"/>
    </source>
</evidence>
<proteinExistence type="predicted"/>
<feature type="compositionally biased region" description="Basic and acidic residues" evidence="1">
    <location>
        <begin position="44"/>
        <end position="55"/>
    </location>
</feature>
<protein>
    <submittedName>
        <fullName evidence="2">Uncharacterized protein</fullName>
    </submittedName>
</protein>